<dbReference type="PANTHER" id="PTHR23526">
    <property type="entry name" value="INTEGRAL MEMBRANE TRANSPORT PROTEIN-RELATED"/>
    <property type="match status" value="1"/>
</dbReference>
<dbReference type="PANTHER" id="PTHR23526:SF2">
    <property type="entry name" value="MAJOR FACILITATOR SUPERFAMILY (MFS) PROFILE DOMAIN-CONTAINING PROTEIN"/>
    <property type="match status" value="1"/>
</dbReference>
<name>A0A938BR50_UNCW3</name>
<dbReference type="Pfam" id="PF07690">
    <property type="entry name" value="MFS_1"/>
    <property type="match status" value="1"/>
</dbReference>
<dbReference type="InterPro" id="IPR052528">
    <property type="entry name" value="Sugar_transport-like"/>
</dbReference>
<comment type="caution">
    <text evidence="2">The sequence shown here is derived from an EMBL/GenBank/DDBJ whole genome shotgun (WGS) entry which is preliminary data.</text>
</comment>
<dbReference type="InterPro" id="IPR036259">
    <property type="entry name" value="MFS_trans_sf"/>
</dbReference>
<feature type="transmembrane region" description="Helical" evidence="1">
    <location>
        <begin position="66"/>
        <end position="84"/>
    </location>
</feature>
<accession>A0A938BR50</accession>
<dbReference type="AlphaFoldDB" id="A0A938BR50"/>
<gene>
    <name evidence="2" type="ORF">FJY68_13225</name>
</gene>
<feature type="transmembrane region" description="Helical" evidence="1">
    <location>
        <begin position="119"/>
        <end position="138"/>
    </location>
</feature>
<evidence type="ECO:0000256" key="1">
    <source>
        <dbReference type="SAM" id="Phobius"/>
    </source>
</evidence>
<dbReference type="Gene3D" id="1.20.1250.20">
    <property type="entry name" value="MFS general substrate transporter like domains"/>
    <property type="match status" value="2"/>
</dbReference>
<dbReference type="GO" id="GO:0022857">
    <property type="term" value="F:transmembrane transporter activity"/>
    <property type="evidence" value="ECO:0007669"/>
    <property type="project" value="InterPro"/>
</dbReference>
<organism evidence="2 3">
    <name type="scientific">candidate division WOR-3 bacterium</name>
    <dbReference type="NCBI Taxonomy" id="2052148"/>
    <lineage>
        <taxon>Bacteria</taxon>
        <taxon>Bacteria division WOR-3</taxon>
    </lineage>
</organism>
<proteinExistence type="predicted"/>
<feature type="transmembrane region" description="Helical" evidence="1">
    <location>
        <begin position="300"/>
        <end position="320"/>
    </location>
</feature>
<evidence type="ECO:0000313" key="3">
    <source>
        <dbReference type="Proteomes" id="UP000779900"/>
    </source>
</evidence>
<dbReference type="Proteomes" id="UP000779900">
    <property type="component" value="Unassembled WGS sequence"/>
</dbReference>
<keyword evidence="1" id="KW-1133">Transmembrane helix</keyword>
<keyword evidence="1" id="KW-0472">Membrane</keyword>
<dbReference type="SUPFAM" id="SSF103473">
    <property type="entry name" value="MFS general substrate transporter"/>
    <property type="match status" value="1"/>
</dbReference>
<evidence type="ECO:0000313" key="2">
    <source>
        <dbReference type="EMBL" id="MBM3332786.1"/>
    </source>
</evidence>
<feature type="transmembrane region" description="Helical" evidence="1">
    <location>
        <begin position="217"/>
        <end position="237"/>
    </location>
</feature>
<protein>
    <submittedName>
        <fullName evidence="2">MFS transporter</fullName>
    </submittedName>
</protein>
<dbReference type="InterPro" id="IPR011701">
    <property type="entry name" value="MFS"/>
</dbReference>
<feature type="transmembrane region" description="Helical" evidence="1">
    <location>
        <begin position="144"/>
        <end position="164"/>
    </location>
</feature>
<feature type="transmembrane region" description="Helical" evidence="1">
    <location>
        <begin position="185"/>
        <end position="205"/>
    </location>
</feature>
<feature type="transmembrane region" description="Helical" evidence="1">
    <location>
        <begin position="7"/>
        <end position="24"/>
    </location>
</feature>
<feature type="transmembrane region" description="Helical" evidence="1">
    <location>
        <begin position="269"/>
        <end position="288"/>
    </location>
</feature>
<keyword evidence="1" id="KW-0812">Transmembrane</keyword>
<sequence>MLTAYAVQFLTNASLMVVIVYIPLLARGYGASSQQIGLLVACYQAMTLISSIVFGRWGDYGDRKKFVVSGLVAATVALTLHAFARNLGGLFAARALAGACVGIFPAALMAYFYNRSKLLGRYTGFGALGWGIGALTLGMLRPDWVFPAAAMLMGATVVLAWTGLKHEHVRLEQPFLDMRVLRRSWPIYLSFLLRHIGAFSIWSIFPVFLADLGASRLWVGIVFAINPFGQVLFMNLLERAGERMLIILGFVLSALVFFSFGLVTSFKQVVPIQVVLALSWSCLYLGSLRELMRVNPERSTAAGMFQSVLSLSAVGGALLLGLTGGFGYRTVMFVAAGLAGAGGILHVAVRPSRV</sequence>
<reference evidence="2" key="1">
    <citation type="submission" date="2019-03" db="EMBL/GenBank/DDBJ databases">
        <title>Lake Tanganyika Metagenome-Assembled Genomes (MAGs).</title>
        <authorList>
            <person name="Tran P."/>
        </authorList>
    </citation>
    <scope>NUCLEOTIDE SEQUENCE</scope>
    <source>
        <strain evidence="2">K_DeepCast_150m_m2_040</strain>
    </source>
</reference>
<feature type="transmembrane region" description="Helical" evidence="1">
    <location>
        <begin position="244"/>
        <end position="263"/>
    </location>
</feature>
<feature type="transmembrane region" description="Helical" evidence="1">
    <location>
        <begin position="90"/>
        <end position="112"/>
    </location>
</feature>
<feature type="transmembrane region" description="Helical" evidence="1">
    <location>
        <begin position="36"/>
        <end position="54"/>
    </location>
</feature>
<dbReference type="EMBL" id="VGIR01000136">
    <property type="protein sequence ID" value="MBM3332786.1"/>
    <property type="molecule type" value="Genomic_DNA"/>
</dbReference>
<feature type="transmembrane region" description="Helical" evidence="1">
    <location>
        <begin position="326"/>
        <end position="349"/>
    </location>
</feature>